<evidence type="ECO:0000256" key="1">
    <source>
        <dbReference type="ARBA" id="ARBA00009437"/>
    </source>
</evidence>
<dbReference type="Pfam" id="PF03466">
    <property type="entry name" value="LysR_substrate"/>
    <property type="match status" value="1"/>
</dbReference>
<sequence>MDRIQLSQLVVFVTVAGTGSFRAAATQLGIAPSAVSHAVSSLESSLGIRLLARTTRSTQPTEEGYLLLSRVNGPLSDIGNALAEVPDLTGKPCGPLRLTMPSLAAEQLVVPRLPEFMARFPQIELDIRTADGFEDIVQSGCDAGIRLGENLEADMIAIPLDRPRRSLIVASPAYFADHPEPRHPRDLSEHNCIRRRFQSGRVYRWELTQNSQPFSIEVTGNLILPQQSLIRQAALDGIGLAFLFEESVAEDLRAGRLKSVMEAWCPEFNGFFLYYPSRRQMRPALRAFIDFYRYQNK</sequence>
<dbReference type="PROSITE" id="PS50931">
    <property type="entry name" value="HTH_LYSR"/>
    <property type="match status" value="1"/>
</dbReference>
<keyword evidence="8" id="KW-1185">Reference proteome</keyword>
<evidence type="ECO:0000313" key="7">
    <source>
        <dbReference type="EMBL" id="ARU99522.1"/>
    </source>
</evidence>
<evidence type="ECO:0000313" key="9">
    <source>
        <dbReference type="Proteomes" id="UP000195814"/>
    </source>
</evidence>
<evidence type="ECO:0000313" key="6">
    <source>
        <dbReference type="EMBL" id="ARU95481.1"/>
    </source>
</evidence>
<dbReference type="Gene3D" id="3.40.190.290">
    <property type="match status" value="1"/>
</dbReference>
<dbReference type="GO" id="GO:0006351">
    <property type="term" value="P:DNA-templated transcription"/>
    <property type="evidence" value="ECO:0007669"/>
    <property type="project" value="TreeGrafter"/>
</dbReference>
<evidence type="ECO:0000256" key="3">
    <source>
        <dbReference type="ARBA" id="ARBA00023125"/>
    </source>
</evidence>
<evidence type="ECO:0000259" key="5">
    <source>
        <dbReference type="PROSITE" id="PS50931"/>
    </source>
</evidence>
<dbReference type="EMBL" id="CP015581">
    <property type="protein sequence ID" value="ARU99522.1"/>
    <property type="molecule type" value="Genomic_DNA"/>
</dbReference>
<organism evidence="6 9">
    <name type="scientific">Tatumella citrea</name>
    <name type="common">Pantoea citrea</name>
    <dbReference type="NCBI Taxonomy" id="53336"/>
    <lineage>
        <taxon>Bacteria</taxon>
        <taxon>Pseudomonadati</taxon>
        <taxon>Pseudomonadota</taxon>
        <taxon>Gammaproteobacteria</taxon>
        <taxon>Enterobacterales</taxon>
        <taxon>Erwiniaceae</taxon>
        <taxon>Tatumella</taxon>
    </lineage>
</organism>
<protein>
    <submittedName>
        <fullName evidence="6">Transcriptional regulator</fullName>
    </submittedName>
</protein>
<dbReference type="Proteomes" id="UP000195814">
    <property type="component" value="Chromosome"/>
</dbReference>
<dbReference type="Gene3D" id="1.10.10.10">
    <property type="entry name" value="Winged helix-like DNA-binding domain superfamily/Winged helix DNA-binding domain"/>
    <property type="match status" value="1"/>
</dbReference>
<dbReference type="KEGG" id="tci:A7K98_18065"/>
<dbReference type="OrthoDB" id="9813056at2"/>
<comment type="similarity">
    <text evidence="1">Belongs to the LysR transcriptional regulatory family.</text>
</comment>
<dbReference type="CDD" id="cd08474">
    <property type="entry name" value="PBP2_CrgA_like_5"/>
    <property type="match status" value="1"/>
</dbReference>
<evidence type="ECO:0000256" key="4">
    <source>
        <dbReference type="ARBA" id="ARBA00023163"/>
    </source>
</evidence>
<proteinExistence type="inferred from homology"/>
<dbReference type="FunFam" id="1.10.10.10:FF:000001">
    <property type="entry name" value="LysR family transcriptional regulator"/>
    <property type="match status" value="1"/>
</dbReference>
<accession>A0A1Y0LBN3</accession>
<keyword evidence="4" id="KW-0804">Transcription</keyword>
<dbReference type="Pfam" id="PF00126">
    <property type="entry name" value="HTH_1"/>
    <property type="match status" value="1"/>
</dbReference>
<dbReference type="SUPFAM" id="SSF53850">
    <property type="entry name" value="Periplasmic binding protein-like II"/>
    <property type="match status" value="1"/>
</dbReference>
<keyword evidence="3" id="KW-0238">DNA-binding</keyword>
<dbReference type="GO" id="GO:0043565">
    <property type="term" value="F:sequence-specific DNA binding"/>
    <property type="evidence" value="ECO:0007669"/>
    <property type="project" value="TreeGrafter"/>
</dbReference>
<dbReference type="PANTHER" id="PTHR30537:SF1">
    <property type="entry name" value="HTH-TYPE TRANSCRIPTIONAL REGULATOR PGRR"/>
    <property type="match status" value="1"/>
</dbReference>
<dbReference type="EMBL" id="CP015579">
    <property type="protein sequence ID" value="ARU95481.1"/>
    <property type="molecule type" value="Genomic_DNA"/>
</dbReference>
<dbReference type="InterPro" id="IPR058163">
    <property type="entry name" value="LysR-type_TF_proteobact-type"/>
</dbReference>
<dbReference type="InterPro" id="IPR005119">
    <property type="entry name" value="LysR_subst-bd"/>
</dbReference>
<reference evidence="8 9" key="1">
    <citation type="submission" date="2016-05" db="EMBL/GenBank/DDBJ databases">
        <title>Complete genome sequence of two 2,5-diketo-D-glunonic acid producing strain Tatumella citrea.</title>
        <authorList>
            <person name="Duan C."/>
            <person name="Yang J."/>
            <person name="Yang S."/>
        </authorList>
    </citation>
    <scope>NUCLEOTIDE SEQUENCE [LARGE SCALE GENOMIC DNA]</scope>
    <source>
        <strain evidence="7 8">ATCC 39140</strain>
        <strain evidence="6 9">DSM 13699</strain>
    </source>
</reference>
<evidence type="ECO:0000256" key="2">
    <source>
        <dbReference type="ARBA" id="ARBA00023015"/>
    </source>
</evidence>
<dbReference type="Proteomes" id="UP000195729">
    <property type="component" value="Chromosome"/>
</dbReference>
<dbReference type="SUPFAM" id="SSF46785">
    <property type="entry name" value="Winged helix' DNA-binding domain"/>
    <property type="match status" value="1"/>
</dbReference>
<dbReference type="PANTHER" id="PTHR30537">
    <property type="entry name" value="HTH-TYPE TRANSCRIPTIONAL REGULATOR"/>
    <property type="match status" value="1"/>
</dbReference>
<keyword evidence="2" id="KW-0805">Transcription regulation</keyword>
<dbReference type="RefSeq" id="WP_087489839.1">
    <property type="nucleotide sequence ID" value="NZ_CP015579.1"/>
</dbReference>
<evidence type="ECO:0000313" key="8">
    <source>
        <dbReference type="Proteomes" id="UP000195729"/>
    </source>
</evidence>
<feature type="domain" description="HTH lysR-type" evidence="5">
    <location>
        <begin position="4"/>
        <end position="61"/>
    </location>
</feature>
<dbReference type="InterPro" id="IPR036390">
    <property type="entry name" value="WH_DNA-bd_sf"/>
</dbReference>
<gene>
    <name evidence="6" type="ORF">A7K98_18065</name>
    <name evidence="7" type="ORF">A7K99_18050</name>
</gene>
<dbReference type="GO" id="GO:0003700">
    <property type="term" value="F:DNA-binding transcription factor activity"/>
    <property type="evidence" value="ECO:0007669"/>
    <property type="project" value="InterPro"/>
</dbReference>
<name>A0A1Y0LBN3_TATCI</name>
<dbReference type="InterPro" id="IPR036388">
    <property type="entry name" value="WH-like_DNA-bd_sf"/>
</dbReference>
<dbReference type="InterPro" id="IPR000847">
    <property type="entry name" value="LysR_HTH_N"/>
</dbReference>
<dbReference type="AlphaFoldDB" id="A0A1Y0LBN3"/>